<comment type="caution">
    <text evidence="2">The sequence shown here is derived from an EMBL/GenBank/DDBJ whole genome shotgun (WGS) entry which is preliminary data.</text>
</comment>
<feature type="domain" description="Mediator complex subunit Med13 N-terminal" evidence="1">
    <location>
        <begin position="8"/>
        <end position="113"/>
    </location>
</feature>
<protein>
    <submittedName>
        <fullName evidence="2">Ssn2p</fullName>
    </submittedName>
</protein>
<reference evidence="2 3" key="1">
    <citation type="journal article" date="2012" name="FEMS Yeast Res.">
        <title>The genome sequence of the wine yeast VIN7 reveals an allotriploid hybrid genome with Saccharomyces cerevisiae and Saccharomyces kudriavzevii origins.</title>
        <authorList>
            <person name="Borneman A.R."/>
            <person name="Desany B.A."/>
            <person name="Riches D."/>
            <person name="Affourtit J.P."/>
            <person name="Forgan A.H."/>
            <person name="Pretorius I.S."/>
            <person name="Egholm M."/>
            <person name="Chambers P.J."/>
        </authorList>
    </citation>
    <scope>NUCLEOTIDE SEQUENCE [LARGE SCALE GENOMIC DNA]</scope>
    <source>
        <strain evidence="2 3">VIN7</strain>
    </source>
</reference>
<sequence length="113" mass="13215">MSSDASTYRLEDVLSSFYRLEKIKKINYHQYISKTQNDQWSIQMEFMLRKQDPKNLVALLSRDLWCFSINDDPIPPPPTIEHRPVNPDKVGSFTADYSKPNLPPHYALFLKAL</sequence>
<dbReference type="Pfam" id="PF11597">
    <property type="entry name" value="Med13_N"/>
    <property type="match status" value="1"/>
</dbReference>
<dbReference type="AlphaFoldDB" id="H0GTE4"/>
<keyword evidence="3" id="KW-1185">Reference proteome</keyword>
<accession>H0GTE4</accession>
<proteinExistence type="predicted"/>
<organism evidence="2 3">
    <name type="scientific">Saccharomyces cerevisiae x Saccharomyces kudriavzevii (strain VIN7)</name>
    <name type="common">Yeast</name>
    <dbReference type="NCBI Taxonomy" id="1095631"/>
    <lineage>
        <taxon>Eukaryota</taxon>
        <taxon>Fungi</taxon>
        <taxon>Dikarya</taxon>
        <taxon>Ascomycota</taxon>
        <taxon>Saccharomycotina</taxon>
        <taxon>Saccharomycetes</taxon>
        <taxon>Saccharomycetales</taxon>
        <taxon>Saccharomycetaceae</taxon>
        <taxon>Saccharomyces</taxon>
    </lineage>
</organism>
<dbReference type="Proteomes" id="UP000009009">
    <property type="component" value="Unassembled WGS sequence"/>
</dbReference>
<feature type="non-terminal residue" evidence="2">
    <location>
        <position position="113"/>
    </location>
</feature>
<gene>
    <name evidence="2" type="ORF">VIN7_6512</name>
</gene>
<dbReference type="InterPro" id="IPR021643">
    <property type="entry name" value="Mediator_Med13_N"/>
</dbReference>
<name>H0GTE4_SACCK</name>
<evidence type="ECO:0000313" key="2">
    <source>
        <dbReference type="EMBL" id="EHN02918.1"/>
    </source>
</evidence>
<dbReference type="HOGENOM" id="CLU_2139529_0_0_1"/>
<evidence type="ECO:0000313" key="3">
    <source>
        <dbReference type="Proteomes" id="UP000009009"/>
    </source>
</evidence>
<dbReference type="EMBL" id="AGVY01000184">
    <property type="protein sequence ID" value="EHN02918.1"/>
    <property type="molecule type" value="Genomic_DNA"/>
</dbReference>
<evidence type="ECO:0000259" key="1">
    <source>
        <dbReference type="Pfam" id="PF11597"/>
    </source>
</evidence>
<dbReference type="OrthoDB" id="103819at2759"/>